<evidence type="ECO:0000313" key="9">
    <source>
        <dbReference type="EMBL" id="EAU31371.1"/>
    </source>
</evidence>
<gene>
    <name evidence="9" type="ORF">ATEG_08198</name>
</gene>
<dbReference type="GO" id="GO:0030134">
    <property type="term" value="C:COPII-coated ER to Golgi transport vesicle"/>
    <property type="evidence" value="ECO:0007669"/>
    <property type="project" value="TreeGrafter"/>
</dbReference>
<dbReference type="HOGENOM" id="CLU_034705_2_0_1"/>
<dbReference type="InterPro" id="IPR012936">
    <property type="entry name" value="Erv_C"/>
</dbReference>
<evidence type="ECO:0000256" key="1">
    <source>
        <dbReference type="ARBA" id="ARBA00004370"/>
    </source>
</evidence>
<evidence type="ECO:0000313" key="10">
    <source>
        <dbReference type="Proteomes" id="UP000007963"/>
    </source>
</evidence>
<feature type="region of interest" description="Disordered" evidence="6">
    <location>
        <begin position="78"/>
        <end position="119"/>
    </location>
</feature>
<evidence type="ECO:0000256" key="2">
    <source>
        <dbReference type="ARBA" id="ARBA00022692"/>
    </source>
</evidence>
<dbReference type="Pfam" id="PF13850">
    <property type="entry name" value="ERGIC_N"/>
    <property type="match status" value="1"/>
</dbReference>
<dbReference type="GO" id="GO:0005789">
    <property type="term" value="C:endoplasmic reticulum membrane"/>
    <property type="evidence" value="ECO:0007669"/>
    <property type="project" value="UniProtKB-SubCell"/>
</dbReference>
<dbReference type="InterPro" id="IPR039542">
    <property type="entry name" value="Erv_N"/>
</dbReference>
<keyword evidence="5" id="KW-0931">ER-Golgi transport</keyword>
<protein>
    <recommendedName>
        <fullName evidence="5">Endoplasmic reticulum-Golgi intermediate compartment protein</fullName>
    </recommendedName>
</protein>
<keyword evidence="5" id="KW-0256">Endoplasmic reticulum</keyword>
<dbReference type="OMA" id="ETETHYY"/>
<reference evidence="10" key="1">
    <citation type="submission" date="2005-09" db="EMBL/GenBank/DDBJ databases">
        <title>Annotation of the Aspergillus terreus NIH2624 genome.</title>
        <authorList>
            <person name="Birren B.W."/>
            <person name="Lander E.S."/>
            <person name="Galagan J.E."/>
            <person name="Nusbaum C."/>
            <person name="Devon K."/>
            <person name="Henn M."/>
            <person name="Ma L.-J."/>
            <person name="Jaffe D.B."/>
            <person name="Butler J."/>
            <person name="Alvarez P."/>
            <person name="Gnerre S."/>
            <person name="Grabherr M."/>
            <person name="Kleber M."/>
            <person name="Mauceli E.W."/>
            <person name="Brockman W."/>
            <person name="Rounsley S."/>
            <person name="Young S.K."/>
            <person name="LaButti K."/>
            <person name="Pushparaj V."/>
            <person name="DeCaprio D."/>
            <person name="Crawford M."/>
            <person name="Koehrsen M."/>
            <person name="Engels R."/>
            <person name="Montgomery P."/>
            <person name="Pearson M."/>
            <person name="Howarth C."/>
            <person name="Larson L."/>
            <person name="Luoma S."/>
            <person name="White J."/>
            <person name="Alvarado L."/>
            <person name="Kodira C.D."/>
            <person name="Zeng Q."/>
            <person name="Oleary S."/>
            <person name="Yandava C."/>
            <person name="Denning D.W."/>
            <person name="Nierman W.C."/>
            <person name="Milne T."/>
            <person name="Madden K."/>
        </authorList>
    </citation>
    <scope>NUCLEOTIDE SEQUENCE [LARGE SCALE GENOMIC DNA]</scope>
    <source>
        <strain evidence="10">NIH 2624 / FGSC A1156</strain>
    </source>
</reference>
<keyword evidence="4" id="KW-0472">Membrane</keyword>
<evidence type="ECO:0000259" key="8">
    <source>
        <dbReference type="Pfam" id="PF13850"/>
    </source>
</evidence>
<accession>Q0CDN6</accession>
<dbReference type="EMBL" id="CH476605">
    <property type="protein sequence ID" value="EAU31371.1"/>
    <property type="molecule type" value="Genomic_DNA"/>
</dbReference>
<sequence>MNGYGGHHHLDDEAFGEKSQLQGGLKTFDAFRTSPHLFAVLSYDGQPDCSIETVGARESQPIRLGKFVNKVKLTTPSSQNKALIHRSLPPRRTMGPSSSSLSAPSSPSPNSAPGLRGTENHHFSVEKGVSHDLQLNLDIVVEMPCDTLDVNIQDAAGDRVLAGELLKREPTSWQLWMDKRNYESYGGSHEYQTLSQEDAGRLEAQDEDAHVHHVLGEVRRNPRKKFPKSPKLRRGDAVDSCRIYGSLEGNKVQGDFHITARGHGYRDFAPHLDHQTFNFSHMITELSFGPHYPTLLNPLDKTIAETETHYYKFQYFLSVVPTIYSKGNRVLDTYSIAPPTLHDNSRHNKNLVFTNQYAATSQSDALPESPFFVPGIFFKYNIEPILLLISEERGSFLSLLIRLVNTVSGVMVTGGWLYQMSGWVAELVSRRRGRAKSEGVLNGKHYAED</sequence>
<dbReference type="AlphaFoldDB" id="Q0CDN6"/>
<dbReference type="Proteomes" id="UP000007963">
    <property type="component" value="Unassembled WGS sequence"/>
</dbReference>
<dbReference type="PANTHER" id="PTHR10984:SF81">
    <property type="entry name" value="ER-DERIVED VESICLES PROTEIN ERV41"/>
    <property type="match status" value="1"/>
</dbReference>
<keyword evidence="5" id="KW-0333">Golgi apparatus</keyword>
<dbReference type="GO" id="GO:0000139">
    <property type="term" value="C:Golgi membrane"/>
    <property type="evidence" value="ECO:0007669"/>
    <property type="project" value="UniProtKB-SubCell"/>
</dbReference>
<dbReference type="Pfam" id="PF07970">
    <property type="entry name" value="COPIIcoated_ERV"/>
    <property type="match status" value="1"/>
</dbReference>
<organism evidence="9 10">
    <name type="scientific">Aspergillus terreus (strain NIH 2624 / FGSC A1156)</name>
    <dbReference type="NCBI Taxonomy" id="341663"/>
    <lineage>
        <taxon>Eukaryota</taxon>
        <taxon>Fungi</taxon>
        <taxon>Dikarya</taxon>
        <taxon>Ascomycota</taxon>
        <taxon>Pezizomycotina</taxon>
        <taxon>Eurotiomycetes</taxon>
        <taxon>Eurotiomycetidae</taxon>
        <taxon>Eurotiales</taxon>
        <taxon>Aspergillaceae</taxon>
        <taxon>Aspergillus</taxon>
        <taxon>Aspergillus subgen. Circumdati</taxon>
    </lineage>
</organism>
<comment type="subcellular location">
    <subcellularLocation>
        <location evidence="5">Endoplasmic reticulum membrane</location>
        <topology evidence="5">Multi-pass membrane protein</topology>
    </subcellularLocation>
    <subcellularLocation>
        <location evidence="5">Endoplasmic reticulum-Golgi intermediate compartment membrane</location>
        <topology evidence="5">Multi-pass membrane protein</topology>
    </subcellularLocation>
    <subcellularLocation>
        <location evidence="5">Golgi apparatus membrane</location>
        <topology evidence="5">Multi-pass membrane protein</topology>
    </subcellularLocation>
    <subcellularLocation>
        <location evidence="1">Membrane</location>
    </subcellularLocation>
</comment>
<feature type="domain" description="Endoplasmic reticulum vesicle transporter C-terminal" evidence="7">
    <location>
        <begin position="238"/>
        <end position="415"/>
    </location>
</feature>
<evidence type="ECO:0000256" key="3">
    <source>
        <dbReference type="ARBA" id="ARBA00022989"/>
    </source>
</evidence>
<evidence type="ECO:0000256" key="4">
    <source>
        <dbReference type="ARBA" id="ARBA00023136"/>
    </source>
</evidence>
<keyword evidence="2" id="KW-0812">Transmembrane</keyword>
<feature type="compositionally biased region" description="Low complexity" evidence="6">
    <location>
        <begin position="96"/>
        <end position="113"/>
    </location>
</feature>
<dbReference type="GeneID" id="4353431"/>
<keyword evidence="5" id="KW-0813">Transport</keyword>
<dbReference type="eggNOG" id="KOG2667">
    <property type="taxonomic scope" value="Eukaryota"/>
</dbReference>
<dbReference type="PANTHER" id="PTHR10984">
    <property type="entry name" value="ENDOPLASMIC RETICULUM-GOLGI INTERMEDIATE COMPARTMENT PROTEIN"/>
    <property type="match status" value="1"/>
</dbReference>
<evidence type="ECO:0000259" key="7">
    <source>
        <dbReference type="Pfam" id="PF07970"/>
    </source>
</evidence>
<proteinExistence type="inferred from homology"/>
<dbReference type="RefSeq" id="XP_001216819.1">
    <property type="nucleotide sequence ID" value="XM_001216819.1"/>
</dbReference>
<comment type="similarity">
    <text evidence="5">Belongs to the ERGIC family.</text>
</comment>
<dbReference type="GO" id="GO:0033116">
    <property type="term" value="C:endoplasmic reticulum-Golgi intermediate compartment membrane"/>
    <property type="evidence" value="ECO:0007669"/>
    <property type="project" value="UniProtKB-SubCell"/>
</dbReference>
<keyword evidence="3" id="KW-1133">Transmembrane helix</keyword>
<name>Q0CDN6_ASPTN</name>
<dbReference type="GO" id="GO:0006890">
    <property type="term" value="P:retrograde vesicle-mediated transport, Golgi to endoplasmic reticulum"/>
    <property type="evidence" value="ECO:0007669"/>
    <property type="project" value="TreeGrafter"/>
</dbReference>
<dbReference type="OrthoDB" id="5541786at2759"/>
<dbReference type="InterPro" id="IPR045888">
    <property type="entry name" value="Erv"/>
</dbReference>
<comment type="function">
    <text evidence="5">Plays a role in transport between endoplasmic reticulum and Golgi.</text>
</comment>
<dbReference type="STRING" id="341663.Q0CDN6"/>
<dbReference type="GO" id="GO:0006888">
    <property type="term" value="P:endoplasmic reticulum to Golgi vesicle-mediated transport"/>
    <property type="evidence" value="ECO:0007669"/>
    <property type="project" value="UniProtKB-UniRule"/>
</dbReference>
<dbReference type="VEuPathDB" id="FungiDB:ATEG_08198"/>
<evidence type="ECO:0000256" key="6">
    <source>
        <dbReference type="SAM" id="MobiDB-lite"/>
    </source>
</evidence>
<feature type="domain" description="Endoplasmic reticulum vesicle transporter N-terminal" evidence="8">
    <location>
        <begin position="116"/>
        <end position="159"/>
    </location>
</feature>
<evidence type="ECO:0000256" key="5">
    <source>
        <dbReference type="RuleBase" id="RU369013"/>
    </source>
</evidence>